<dbReference type="AlphaFoldDB" id="A0A0E9Y127"/>
<evidence type="ECO:0000313" key="1">
    <source>
        <dbReference type="EMBL" id="JAI07664.1"/>
    </source>
</evidence>
<reference evidence="1" key="2">
    <citation type="journal article" date="2015" name="Fish Shellfish Immunol.">
        <title>Early steps in the European eel (Anguilla anguilla)-Vibrio vulnificus interaction in the gills: Role of the RtxA13 toxin.</title>
        <authorList>
            <person name="Callol A."/>
            <person name="Pajuelo D."/>
            <person name="Ebbesson L."/>
            <person name="Teles M."/>
            <person name="MacKenzie S."/>
            <person name="Amaro C."/>
        </authorList>
    </citation>
    <scope>NUCLEOTIDE SEQUENCE</scope>
</reference>
<proteinExistence type="predicted"/>
<sequence>MNLKRIFLQKYRTDIFNTLLIVFLQCLLCK</sequence>
<protein>
    <submittedName>
        <fullName evidence="1">Uncharacterized protein</fullName>
    </submittedName>
</protein>
<accession>A0A0E9Y127</accession>
<reference evidence="1" key="1">
    <citation type="submission" date="2014-11" db="EMBL/GenBank/DDBJ databases">
        <authorList>
            <person name="Amaro Gonzalez C."/>
        </authorList>
    </citation>
    <scope>NUCLEOTIDE SEQUENCE</scope>
</reference>
<dbReference type="EMBL" id="GBXM01000914">
    <property type="protein sequence ID" value="JAI07664.1"/>
    <property type="molecule type" value="Transcribed_RNA"/>
</dbReference>
<name>A0A0E9Y127_ANGAN</name>
<organism evidence="1">
    <name type="scientific">Anguilla anguilla</name>
    <name type="common">European freshwater eel</name>
    <name type="synonym">Muraena anguilla</name>
    <dbReference type="NCBI Taxonomy" id="7936"/>
    <lineage>
        <taxon>Eukaryota</taxon>
        <taxon>Metazoa</taxon>
        <taxon>Chordata</taxon>
        <taxon>Craniata</taxon>
        <taxon>Vertebrata</taxon>
        <taxon>Euteleostomi</taxon>
        <taxon>Actinopterygii</taxon>
        <taxon>Neopterygii</taxon>
        <taxon>Teleostei</taxon>
        <taxon>Anguilliformes</taxon>
        <taxon>Anguillidae</taxon>
        <taxon>Anguilla</taxon>
    </lineage>
</organism>